<feature type="region of interest" description="Disordered" evidence="1">
    <location>
        <begin position="23"/>
        <end position="167"/>
    </location>
</feature>
<dbReference type="InterPro" id="IPR005036">
    <property type="entry name" value="CBM21_dom"/>
</dbReference>
<feature type="compositionally biased region" description="Basic and acidic residues" evidence="1">
    <location>
        <begin position="502"/>
        <end position="517"/>
    </location>
</feature>
<feature type="compositionally biased region" description="Low complexity" evidence="1">
    <location>
        <begin position="196"/>
        <end position="211"/>
    </location>
</feature>
<dbReference type="GO" id="GO:0005979">
    <property type="term" value="P:regulation of glycogen biosynthetic process"/>
    <property type="evidence" value="ECO:0007669"/>
    <property type="project" value="TreeGrafter"/>
</dbReference>
<feature type="compositionally biased region" description="Low complexity" evidence="1">
    <location>
        <begin position="694"/>
        <end position="711"/>
    </location>
</feature>
<feature type="region of interest" description="Disordered" evidence="1">
    <location>
        <begin position="635"/>
        <end position="719"/>
    </location>
</feature>
<evidence type="ECO:0000259" key="2">
    <source>
        <dbReference type="PROSITE" id="PS51159"/>
    </source>
</evidence>
<feature type="compositionally biased region" description="Basic and acidic residues" evidence="1">
    <location>
        <begin position="589"/>
        <end position="604"/>
    </location>
</feature>
<dbReference type="GO" id="GO:0000164">
    <property type="term" value="C:protein phosphatase type 1 complex"/>
    <property type="evidence" value="ECO:0007669"/>
    <property type="project" value="TreeGrafter"/>
</dbReference>
<feature type="compositionally biased region" description="Polar residues" evidence="1">
    <location>
        <begin position="292"/>
        <end position="301"/>
    </location>
</feature>
<evidence type="ECO:0000313" key="3">
    <source>
        <dbReference type="EMBL" id="KAH8100245.1"/>
    </source>
</evidence>
<dbReference type="GO" id="GO:0008157">
    <property type="term" value="F:protein phosphatase 1 binding"/>
    <property type="evidence" value="ECO:0007669"/>
    <property type="project" value="TreeGrafter"/>
</dbReference>
<feature type="compositionally biased region" description="Polar residues" evidence="1">
    <location>
        <begin position="555"/>
        <end position="569"/>
    </location>
</feature>
<feature type="compositionally biased region" description="Polar residues" evidence="1">
    <location>
        <begin position="647"/>
        <end position="658"/>
    </location>
</feature>
<dbReference type="Pfam" id="PF03370">
    <property type="entry name" value="CBM_21"/>
    <property type="match status" value="1"/>
</dbReference>
<proteinExistence type="predicted"/>
<dbReference type="InterPro" id="IPR050782">
    <property type="entry name" value="PP1_regulatory_subunit_3"/>
</dbReference>
<evidence type="ECO:0000313" key="4">
    <source>
        <dbReference type="Proteomes" id="UP000813824"/>
    </source>
</evidence>
<dbReference type="GO" id="GO:2001069">
    <property type="term" value="F:glycogen binding"/>
    <property type="evidence" value="ECO:0007669"/>
    <property type="project" value="TreeGrafter"/>
</dbReference>
<dbReference type="InterPro" id="IPR038175">
    <property type="entry name" value="CBM21_dom_sf"/>
</dbReference>
<dbReference type="EMBL" id="JAEVFJ010000016">
    <property type="protein sequence ID" value="KAH8100245.1"/>
    <property type="molecule type" value="Genomic_DNA"/>
</dbReference>
<dbReference type="PANTHER" id="PTHR12307:SF36">
    <property type="entry name" value="GLYCOGEN-BINDING SUBUNIT 76A"/>
    <property type="match status" value="1"/>
</dbReference>
<dbReference type="PANTHER" id="PTHR12307">
    <property type="entry name" value="PROTEIN PHOSPHATASE 1 REGULATORY SUBUNIT"/>
    <property type="match status" value="1"/>
</dbReference>
<evidence type="ECO:0000256" key="1">
    <source>
        <dbReference type="SAM" id="MobiDB-lite"/>
    </source>
</evidence>
<dbReference type="Proteomes" id="UP000813824">
    <property type="component" value="Unassembled WGS sequence"/>
</dbReference>
<dbReference type="AlphaFoldDB" id="A0A8K0UP34"/>
<accession>A0A8K0UP34</accession>
<feature type="region of interest" description="Disordered" evidence="1">
    <location>
        <begin position="184"/>
        <end position="234"/>
    </location>
</feature>
<feature type="compositionally biased region" description="Basic and acidic residues" evidence="1">
    <location>
        <begin position="121"/>
        <end position="130"/>
    </location>
</feature>
<reference evidence="3" key="1">
    <citation type="journal article" date="2021" name="New Phytol.">
        <title>Evolutionary innovations through gain and loss of genes in the ectomycorrhizal Boletales.</title>
        <authorList>
            <person name="Wu G."/>
            <person name="Miyauchi S."/>
            <person name="Morin E."/>
            <person name="Kuo A."/>
            <person name="Drula E."/>
            <person name="Varga T."/>
            <person name="Kohler A."/>
            <person name="Feng B."/>
            <person name="Cao Y."/>
            <person name="Lipzen A."/>
            <person name="Daum C."/>
            <person name="Hundley H."/>
            <person name="Pangilinan J."/>
            <person name="Johnson J."/>
            <person name="Barry K."/>
            <person name="LaButti K."/>
            <person name="Ng V."/>
            <person name="Ahrendt S."/>
            <person name="Min B."/>
            <person name="Choi I.G."/>
            <person name="Park H."/>
            <person name="Plett J.M."/>
            <person name="Magnuson J."/>
            <person name="Spatafora J.W."/>
            <person name="Nagy L.G."/>
            <person name="Henrissat B."/>
            <person name="Grigoriev I.V."/>
            <person name="Yang Z.L."/>
            <person name="Xu J."/>
            <person name="Martin F.M."/>
        </authorList>
    </citation>
    <scope>NUCLEOTIDE SEQUENCE</scope>
    <source>
        <strain evidence="3">KKN 215</strain>
    </source>
</reference>
<feature type="region of interest" description="Disordered" evidence="1">
    <location>
        <begin position="451"/>
        <end position="474"/>
    </location>
</feature>
<feature type="compositionally biased region" description="Polar residues" evidence="1">
    <location>
        <begin position="184"/>
        <end position="195"/>
    </location>
</feature>
<protein>
    <submittedName>
        <fullName evidence="3">Phosphatase regulatory subunit-domain-containing protein</fullName>
    </submittedName>
</protein>
<keyword evidence="4" id="KW-1185">Reference proteome</keyword>
<organism evidence="3 4">
    <name type="scientific">Cristinia sonorae</name>
    <dbReference type="NCBI Taxonomy" id="1940300"/>
    <lineage>
        <taxon>Eukaryota</taxon>
        <taxon>Fungi</taxon>
        <taxon>Dikarya</taxon>
        <taxon>Basidiomycota</taxon>
        <taxon>Agaricomycotina</taxon>
        <taxon>Agaricomycetes</taxon>
        <taxon>Agaricomycetidae</taxon>
        <taxon>Agaricales</taxon>
        <taxon>Pleurotineae</taxon>
        <taxon>Stephanosporaceae</taxon>
        <taxon>Cristinia</taxon>
    </lineage>
</organism>
<comment type="caution">
    <text evidence="3">The sequence shown here is derived from an EMBL/GenBank/DDBJ whole genome shotgun (WGS) entry which is preliminary data.</text>
</comment>
<sequence>MTSIVCSPSGGFSYTSAFMDRSFSRDSNSAGAPLPRIPRRSPPLRTQSASVVPSSSTLQNLFVTPPPAKLVVQPPTPPSKTPSPLGKSAHREGEDDASSSTSGSETYVEIIGSKSRRTRKQRPELLRPPEESTPTPAVLEARLKQEQGVRWPSWETPKDDTPRPSFAQKADSARLRLNLAHANHASSSTEVTPALTSGSTAASSASATSTSHPRAVSLGRKKSGEPLKSSLKSRRSVVRGDLSVITGALSSKSEPSTPTCIKSVHFDAQLEHVKLFLAEQKPLAVSRDGSPTDDTSGTESDFPSFIFGQSEDERIRKSLSIDVVNLPARVPANADVALESLVLSEDGSSINGRVQVRNIAFEKWVAVRFTFDQWQTTSEVTAKYVESLPEGNVDRFGFSIRLNDMLKRIGEKTLFLAVRYTVAGREIWDNNGGNNFQVKFKVQPPKVAASPSPKLSASISAPFPTMDRAGSPSRMADLKTKLEQVVKGREGEEKTVGAMLTREGKRSPTRLSEEREGSFTLKSGTPLSSRYDFSASLRSPWKVGSPVLSNERPRTNTYPNAMPSFSQRNAFHEKKPFDPTSLTRGSPRIADEDRSPTPRFHINDEDADDIPAPFLSRRRSRNHARGYFDLGISQSSSVRLTPPGTPRSESSLRFNSFPPSDAQVYVSSPAPREESLVPPWFRSGGSEESTPSVTDSGTSESSQDSSPVESPNGDRAFWSGSETGSSNHYDVFLSKFCFYTGGMDSMLDAHHDAALQRSHSASSVEELLSSPNSTSLLSPLHTPTRSSSFDDVATISGSTTPTMHSVVFGSPSSAHTTPVAFVH</sequence>
<feature type="region of interest" description="Disordered" evidence="1">
    <location>
        <begin position="284"/>
        <end position="303"/>
    </location>
</feature>
<dbReference type="Gene3D" id="2.60.40.2440">
    <property type="entry name" value="Carbohydrate binding type-21 domain"/>
    <property type="match status" value="1"/>
</dbReference>
<name>A0A8K0UP34_9AGAR</name>
<dbReference type="OrthoDB" id="1881at2759"/>
<feature type="compositionally biased region" description="Polar residues" evidence="1">
    <location>
        <begin position="46"/>
        <end position="62"/>
    </location>
</feature>
<dbReference type="PROSITE" id="PS51159">
    <property type="entry name" value="CBM21"/>
    <property type="match status" value="1"/>
</dbReference>
<feature type="region of interest" description="Disordered" evidence="1">
    <location>
        <begin position="502"/>
        <end position="525"/>
    </location>
</feature>
<feature type="domain" description="CBM21" evidence="2">
    <location>
        <begin position="328"/>
        <end position="439"/>
    </location>
</feature>
<feature type="region of interest" description="Disordered" evidence="1">
    <location>
        <begin position="542"/>
        <end position="615"/>
    </location>
</feature>
<feature type="compositionally biased region" description="Pro residues" evidence="1">
    <location>
        <begin position="64"/>
        <end position="81"/>
    </location>
</feature>
<gene>
    <name evidence="3" type="ORF">BXZ70DRAFT_178435</name>
</gene>